<evidence type="ECO:0000256" key="1">
    <source>
        <dbReference type="SAM" id="SignalP"/>
    </source>
</evidence>
<organism evidence="2 3">
    <name type="scientific">Nelumbo nucifera</name>
    <name type="common">Sacred lotus</name>
    <dbReference type="NCBI Taxonomy" id="4432"/>
    <lineage>
        <taxon>Eukaryota</taxon>
        <taxon>Viridiplantae</taxon>
        <taxon>Streptophyta</taxon>
        <taxon>Embryophyta</taxon>
        <taxon>Tracheophyta</taxon>
        <taxon>Spermatophyta</taxon>
        <taxon>Magnoliopsida</taxon>
        <taxon>Proteales</taxon>
        <taxon>Nelumbonaceae</taxon>
        <taxon>Nelumbo</taxon>
    </lineage>
</organism>
<accession>A0A822XZW9</accession>
<name>A0A822XZW9_NELNU</name>
<protein>
    <submittedName>
        <fullName evidence="2">Uncharacterized protein</fullName>
    </submittedName>
</protein>
<sequence>MEKSFQKFNWTLFLIKMAALSMNSLMPGETSNSISIFGCW</sequence>
<keyword evidence="3" id="KW-1185">Reference proteome</keyword>
<comment type="caution">
    <text evidence="2">The sequence shown here is derived from an EMBL/GenBank/DDBJ whole genome shotgun (WGS) entry which is preliminary data.</text>
</comment>
<keyword evidence="1" id="KW-0732">Signal</keyword>
<evidence type="ECO:0000313" key="3">
    <source>
        <dbReference type="Proteomes" id="UP000607653"/>
    </source>
</evidence>
<evidence type="ECO:0000313" key="2">
    <source>
        <dbReference type="EMBL" id="DAD22938.1"/>
    </source>
</evidence>
<dbReference type="Proteomes" id="UP000607653">
    <property type="component" value="Unassembled WGS sequence"/>
</dbReference>
<dbReference type="AlphaFoldDB" id="A0A822XZW9"/>
<dbReference type="EMBL" id="DUZY01000001">
    <property type="protein sequence ID" value="DAD22938.1"/>
    <property type="molecule type" value="Genomic_DNA"/>
</dbReference>
<reference evidence="2 3" key="1">
    <citation type="journal article" date="2020" name="Mol. Biol. Evol.">
        <title>Distinct Expression and Methylation Patterns for Genes with Different Fates following a Single Whole-Genome Duplication in Flowering Plants.</title>
        <authorList>
            <person name="Shi T."/>
            <person name="Rahmani R.S."/>
            <person name="Gugger P.F."/>
            <person name="Wang M."/>
            <person name="Li H."/>
            <person name="Zhang Y."/>
            <person name="Li Z."/>
            <person name="Wang Q."/>
            <person name="Van de Peer Y."/>
            <person name="Marchal K."/>
            <person name="Chen J."/>
        </authorList>
    </citation>
    <scope>NUCLEOTIDE SEQUENCE [LARGE SCALE GENOMIC DNA]</scope>
    <source>
        <tissue evidence="2">Leaf</tissue>
    </source>
</reference>
<feature type="signal peptide" evidence="1">
    <location>
        <begin position="1"/>
        <end position="21"/>
    </location>
</feature>
<proteinExistence type="predicted"/>
<gene>
    <name evidence="2" type="ORF">HUJ06_024401</name>
</gene>
<feature type="chain" id="PRO_5032689633" evidence="1">
    <location>
        <begin position="22"/>
        <end position="40"/>
    </location>
</feature>